<accession>A0A0R0FZJ8</accession>
<reference evidence="2" key="2">
    <citation type="submission" date="2018-02" db="UniProtKB">
        <authorList>
            <consortium name="EnsemblPlants"/>
        </authorList>
    </citation>
    <scope>IDENTIFICATION</scope>
    <source>
        <strain evidence="2">Williams 82</strain>
    </source>
</reference>
<dbReference type="OMA" id="DECYEIE"/>
<evidence type="ECO:0000313" key="2">
    <source>
        <dbReference type="EnsemblPlants" id="KRH07893"/>
    </source>
</evidence>
<dbReference type="EMBL" id="CM000849">
    <property type="protein sequence ID" value="KRH07893.1"/>
    <property type="molecule type" value="Genomic_DNA"/>
</dbReference>
<evidence type="ECO:0000313" key="1">
    <source>
        <dbReference type="EMBL" id="KRH07893.1"/>
    </source>
</evidence>
<reference evidence="1 2" key="1">
    <citation type="journal article" date="2010" name="Nature">
        <title>Genome sequence of the palaeopolyploid soybean.</title>
        <authorList>
            <person name="Schmutz J."/>
            <person name="Cannon S.B."/>
            <person name="Schlueter J."/>
            <person name="Ma J."/>
            <person name="Mitros T."/>
            <person name="Nelson W."/>
            <person name="Hyten D.L."/>
            <person name="Song Q."/>
            <person name="Thelen J.J."/>
            <person name="Cheng J."/>
            <person name="Xu D."/>
            <person name="Hellsten U."/>
            <person name="May G.D."/>
            <person name="Yu Y."/>
            <person name="Sakurai T."/>
            <person name="Umezawa T."/>
            <person name="Bhattacharyya M.K."/>
            <person name="Sandhu D."/>
            <person name="Valliyodan B."/>
            <person name="Lindquist E."/>
            <person name="Peto M."/>
            <person name="Grant D."/>
            <person name="Shu S."/>
            <person name="Goodstein D."/>
            <person name="Barry K."/>
            <person name="Futrell-Griggs M."/>
            <person name="Abernathy B."/>
            <person name="Du J."/>
            <person name="Tian Z."/>
            <person name="Zhu L."/>
            <person name="Gill N."/>
            <person name="Joshi T."/>
            <person name="Libault M."/>
            <person name="Sethuraman A."/>
            <person name="Zhang X.-C."/>
            <person name="Shinozaki K."/>
            <person name="Nguyen H.T."/>
            <person name="Wing R.A."/>
            <person name="Cregan P."/>
            <person name="Specht J."/>
            <person name="Grimwood J."/>
            <person name="Rokhsar D."/>
            <person name="Stacey G."/>
            <person name="Shoemaker R.C."/>
            <person name="Jackson S.A."/>
        </authorList>
    </citation>
    <scope>NUCLEOTIDE SEQUENCE</scope>
    <source>
        <strain evidence="2">cv. Williams 82</strain>
        <tissue evidence="1">Callus</tissue>
    </source>
</reference>
<proteinExistence type="predicted"/>
<dbReference type="InParanoid" id="A0A0R0FZJ8"/>
<sequence>MCLRSNFTLTNAQEIKSLSQCLIDVDDRKLDKGDDECYEIEIPPNLLIRNFIDPIEAIVNHIYPNIQKKYKDEEFLKSRAILAITNEVVDQINDYILNIIPGEEKEYFNCDSIDMTDVATTECFEAATPNFLHSLKAS</sequence>
<name>A0A0R0FZJ8_SOYBN</name>
<dbReference type="EnsemblPlants" id="KRH07893">
    <property type="protein sequence ID" value="KRH07893"/>
    <property type="gene ID" value="GLYMA_16G117300"/>
</dbReference>
<dbReference type="Proteomes" id="UP000008827">
    <property type="component" value="Chromosome 16"/>
</dbReference>
<protein>
    <submittedName>
        <fullName evidence="1 2">Uncharacterized protein</fullName>
    </submittedName>
</protein>
<reference evidence="1" key="3">
    <citation type="submission" date="2018-07" db="EMBL/GenBank/DDBJ databases">
        <title>WGS assembly of Glycine max.</title>
        <authorList>
            <person name="Schmutz J."/>
            <person name="Cannon S."/>
            <person name="Schlueter J."/>
            <person name="Ma J."/>
            <person name="Mitros T."/>
            <person name="Nelson W."/>
            <person name="Hyten D."/>
            <person name="Song Q."/>
            <person name="Thelen J."/>
            <person name="Cheng J."/>
            <person name="Xu D."/>
            <person name="Hellsten U."/>
            <person name="May G."/>
            <person name="Yu Y."/>
            <person name="Sakurai T."/>
            <person name="Umezawa T."/>
            <person name="Bhattacharyya M."/>
            <person name="Sandhu D."/>
            <person name="Valliyodan B."/>
            <person name="Lindquist E."/>
            <person name="Peto M."/>
            <person name="Grant D."/>
            <person name="Shu S."/>
            <person name="Goodstein D."/>
            <person name="Barry K."/>
            <person name="Futrell-Griggs M."/>
            <person name="Abernathy B."/>
            <person name="Du J."/>
            <person name="Tian Z."/>
            <person name="Zhu L."/>
            <person name="Gill N."/>
            <person name="Joshi T."/>
            <person name="Libault M."/>
            <person name="Sethuraman A."/>
            <person name="Zhang X."/>
            <person name="Shinozaki K."/>
            <person name="Nguyen H."/>
            <person name="Wing R."/>
            <person name="Cregan P."/>
            <person name="Specht J."/>
            <person name="Grimwood J."/>
            <person name="Rokhsar D."/>
            <person name="Stacey G."/>
            <person name="Shoemaker R."/>
            <person name="Jackson S."/>
        </authorList>
    </citation>
    <scope>NUCLEOTIDE SEQUENCE</scope>
    <source>
        <tissue evidence="1">Callus</tissue>
    </source>
</reference>
<organism evidence="1">
    <name type="scientific">Glycine max</name>
    <name type="common">Soybean</name>
    <name type="synonym">Glycine hispida</name>
    <dbReference type="NCBI Taxonomy" id="3847"/>
    <lineage>
        <taxon>Eukaryota</taxon>
        <taxon>Viridiplantae</taxon>
        <taxon>Streptophyta</taxon>
        <taxon>Embryophyta</taxon>
        <taxon>Tracheophyta</taxon>
        <taxon>Spermatophyta</taxon>
        <taxon>Magnoliopsida</taxon>
        <taxon>eudicotyledons</taxon>
        <taxon>Gunneridae</taxon>
        <taxon>Pentapetalae</taxon>
        <taxon>rosids</taxon>
        <taxon>fabids</taxon>
        <taxon>Fabales</taxon>
        <taxon>Fabaceae</taxon>
        <taxon>Papilionoideae</taxon>
        <taxon>50 kb inversion clade</taxon>
        <taxon>NPAAA clade</taxon>
        <taxon>indigoferoid/millettioid clade</taxon>
        <taxon>Phaseoleae</taxon>
        <taxon>Glycine</taxon>
        <taxon>Glycine subgen. Soja</taxon>
    </lineage>
</organism>
<gene>
    <name evidence="1" type="ORF">GLYMA_16G117300</name>
</gene>
<dbReference type="PANTHER" id="PTHR23274:SF33">
    <property type="entry name" value="ANIMAL RPA1 DOMAIN PROTEIN"/>
    <property type="match status" value="1"/>
</dbReference>
<dbReference type="Gramene" id="KRH07893">
    <property type="protein sequence ID" value="KRH07893"/>
    <property type="gene ID" value="GLYMA_16G117300"/>
</dbReference>
<dbReference type="AlphaFoldDB" id="A0A0R0FZJ8"/>
<dbReference type="PANTHER" id="PTHR23274">
    <property type="entry name" value="DNA HELICASE-RELATED"/>
    <property type="match status" value="1"/>
</dbReference>
<evidence type="ECO:0000313" key="3">
    <source>
        <dbReference type="Proteomes" id="UP000008827"/>
    </source>
</evidence>
<keyword evidence="3" id="KW-1185">Reference proteome</keyword>